<sequence length="809" mass="86694">MSKRLIASVSLCALLAAAAAAAAAAQDSEKPSNTAHTPNQVVSTDATDGPAEASPWAAATKQGIGASYEAYKNLQYSDKATTGTVSKVWFSLANGVVSETMYGLIHEAQIRDLSLVIAGDGWVASEAADTVSHIDYLHKDKAGRPLSPAYRLTNTDKLGRFVVIKDVFTDPDHQTLMLRVTVKALKGTVTPYVVLDPSVNNTSGDDQGDASKTALRAFDGHHALSLRASVPYEAASIGFTGKDALIGLLKDGKLGALNATINEKGNIRAVAAFNPVSTSSTFELALGFGKDVAAADKEAAATLKAGYATVLARYNGQGKAVGWEDYLASLSELPRLTAQSTDNGKLLYASALMLKVQEDRTYAGALIASLSNPWGETVFAKQSATGYKAVWPRDFYQVAMAMAALGDKQTPLAAYHYLPKVQVGPNTPGNKGDGGWFLQKAHVDGTPEWVGVQLDQTAMPIMLGWNLNHRGLMSDADLKASWTSMLKPAATFLKDGGTTHIGWNNAKITPPYTQQERWEEQEGYSPSTTAAIVAGLIAASDIAARSGDTDMAEKLKASAADISAMIEARMVTTTGAIKGGKDTYYMRLSRSDDANNPGVQDERNGRKGMRGDLILDGGFLELVRYGVRRADDANIVRSLTFLDDETLPENLRVKYSFRFKGVEGAFPGFRRYGNDGYGEDETTGANYGVLGGSTPGQRGRVWPFFTGERGHYELARAALKNGGVTNTDKTRIRATYVRGMELFANEGLMLPEQVWDGVGVKPAGYETGEGTNSATPLAWTHAEYVKLLRSLADGQVWDRNPLTAETFAK</sequence>
<protein>
    <submittedName>
        <fullName evidence="5">Glucan 1,4-alpha-glucosidase</fullName>
        <ecNumber evidence="5">3.2.1.3</ecNumber>
    </submittedName>
</protein>
<gene>
    <name evidence="5" type="ordered locus">Astex_2010</name>
</gene>
<dbReference type="SUPFAM" id="SSF48208">
    <property type="entry name" value="Six-hairpin glycosidases"/>
    <property type="match status" value="1"/>
</dbReference>
<dbReference type="NCBIfam" id="TIGR01535">
    <property type="entry name" value="glucan_glucosid"/>
    <property type="match status" value="1"/>
</dbReference>
<feature type="domain" description="Glucodextranase N-terminal" evidence="4">
    <location>
        <begin position="46"/>
        <end position="327"/>
    </location>
</feature>
<dbReference type="EC" id="3.2.1.3" evidence="5"/>
<dbReference type="GO" id="GO:0016757">
    <property type="term" value="F:glycosyltransferase activity"/>
    <property type="evidence" value="ECO:0007669"/>
    <property type="project" value="UniProtKB-ARBA"/>
</dbReference>
<dbReference type="AlphaFoldDB" id="E8RL59"/>
<dbReference type="Proteomes" id="UP000001492">
    <property type="component" value="Chromosome 1"/>
</dbReference>
<dbReference type="PANTHER" id="PTHR31616:SF0">
    <property type="entry name" value="GLUCAN 1,4-ALPHA-GLUCOSIDASE"/>
    <property type="match status" value="1"/>
</dbReference>
<dbReference type="KEGG" id="aex:Astex_2010"/>
<dbReference type="HOGENOM" id="CLU_010471_0_0_5"/>
<dbReference type="Gene3D" id="2.70.98.10">
    <property type="match status" value="1"/>
</dbReference>
<feature type="compositionally biased region" description="Polar residues" evidence="1">
    <location>
        <begin position="31"/>
        <end position="46"/>
    </location>
</feature>
<proteinExistence type="predicted"/>
<dbReference type="GO" id="GO:0004339">
    <property type="term" value="F:glucan 1,4-alpha-glucosidase activity"/>
    <property type="evidence" value="ECO:0007669"/>
    <property type="project" value="UniProtKB-EC"/>
</dbReference>
<dbReference type="EMBL" id="CP002395">
    <property type="protein sequence ID" value="ADU13672.1"/>
    <property type="molecule type" value="Genomic_DNA"/>
</dbReference>
<organism evidence="5 6">
    <name type="scientific">Asticcacaulis excentricus (strain ATCC 15261 / DSM 4724 / KCTC 12464 / NCIMB 9791 / VKM B-1370 / CB 48)</name>
    <dbReference type="NCBI Taxonomy" id="573065"/>
    <lineage>
        <taxon>Bacteria</taxon>
        <taxon>Pseudomonadati</taxon>
        <taxon>Pseudomonadota</taxon>
        <taxon>Alphaproteobacteria</taxon>
        <taxon>Caulobacterales</taxon>
        <taxon>Caulobacteraceae</taxon>
        <taxon>Asticcacaulis</taxon>
    </lineage>
</organism>
<feature type="region of interest" description="Disordered" evidence="1">
    <location>
        <begin position="26"/>
        <end position="56"/>
    </location>
</feature>
<dbReference type="SUPFAM" id="SSF74650">
    <property type="entry name" value="Galactose mutarotase-like"/>
    <property type="match status" value="1"/>
</dbReference>
<dbReference type="InterPro" id="IPR014718">
    <property type="entry name" value="GH-type_carb-bd"/>
</dbReference>
<dbReference type="RefSeq" id="WP_013479500.1">
    <property type="nucleotide sequence ID" value="NC_014816.1"/>
</dbReference>
<dbReference type="InterPro" id="IPR012341">
    <property type="entry name" value="6hp_glycosidase-like_sf"/>
</dbReference>
<keyword evidence="5" id="KW-0326">Glycosidase</keyword>
<dbReference type="Gene3D" id="1.50.10.10">
    <property type="match status" value="1"/>
</dbReference>
<dbReference type="OrthoDB" id="9806081at2"/>
<dbReference type="InterPro" id="IPR015220">
    <property type="entry name" value="Glucodextranase_N"/>
</dbReference>
<evidence type="ECO:0000313" key="5">
    <source>
        <dbReference type="EMBL" id="ADU13672.1"/>
    </source>
</evidence>
<dbReference type="STRING" id="573065.Astex_2010"/>
<feature type="domain" description="GH15-like" evidence="3">
    <location>
        <begin position="345"/>
        <end position="787"/>
    </location>
</feature>
<dbReference type="InterPro" id="IPR011013">
    <property type="entry name" value="Gal_mutarotase_sf_dom"/>
</dbReference>
<keyword evidence="2" id="KW-0732">Signal</keyword>
<reference evidence="6" key="1">
    <citation type="submission" date="2010-12" db="EMBL/GenBank/DDBJ databases">
        <title>Complete sequence of chromosome 1 of Asticcacaulis excentricus CB 48.</title>
        <authorList>
            <consortium name="US DOE Joint Genome Institute"/>
            <person name="Lucas S."/>
            <person name="Copeland A."/>
            <person name="Lapidus A."/>
            <person name="Cheng J.-F."/>
            <person name="Bruce D."/>
            <person name="Goodwin L."/>
            <person name="Pitluck S."/>
            <person name="Teshima H."/>
            <person name="Davenport K."/>
            <person name="Detter J.C."/>
            <person name="Han C."/>
            <person name="Tapia R."/>
            <person name="Land M."/>
            <person name="Hauser L."/>
            <person name="Jeffries C."/>
            <person name="Kyrpides N."/>
            <person name="Ivanova N."/>
            <person name="Ovchinnikova G."/>
            <person name="Brun Y.V."/>
            <person name="Woyke T."/>
        </authorList>
    </citation>
    <scope>NUCLEOTIDE SEQUENCE [LARGE SCALE GENOMIC DNA]</scope>
    <source>
        <strain evidence="6">ATCC 15261 / DSM 4724 / KCTC 12464 / NCIMB 9791 / VKM B-1370 / CB 48</strain>
    </source>
</reference>
<evidence type="ECO:0000256" key="2">
    <source>
        <dbReference type="SAM" id="SignalP"/>
    </source>
</evidence>
<evidence type="ECO:0000256" key="1">
    <source>
        <dbReference type="SAM" id="MobiDB-lite"/>
    </source>
</evidence>
<dbReference type="InterPro" id="IPR011613">
    <property type="entry name" value="GH15-like"/>
</dbReference>
<dbReference type="Pfam" id="PF00723">
    <property type="entry name" value="Glyco_hydro_15"/>
    <property type="match status" value="1"/>
</dbReference>
<dbReference type="GO" id="GO:0005975">
    <property type="term" value="P:carbohydrate metabolic process"/>
    <property type="evidence" value="ECO:0007669"/>
    <property type="project" value="InterPro"/>
</dbReference>
<dbReference type="Pfam" id="PF09137">
    <property type="entry name" value="Glucodextran_N"/>
    <property type="match status" value="1"/>
</dbReference>
<keyword evidence="5" id="KW-0378">Hydrolase</keyword>
<evidence type="ECO:0000313" key="6">
    <source>
        <dbReference type="Proteomes" id="UP000001492"/>
    </source>
</evidence>
<name>E8RL59_ASTEC</name>
<feature type="signal peptide" evidence="2">
    <location>
        <begin position="1"/>
        <end position="22"/>
    </location>
</feature>
<dbReference type="CDD" id="cd07430">
    <property type="entry name" value="GH15_N"/>
    <property type="match status" value="1"/>
</dbReference>
<accession>E8RL59</accession>
<dbReference type="InterPro" id="IPR006425">
    <property type="entry name" value="Glucoamylase_bac"/>
</dbReference>
<dbReference type="PANTHER" id="PTHR31616">
    <property type="entry name" value="TREHALASE"/>
    <property type="match status" value="1"/>
</dbReference>
<dbReference type="InterPro" id="IPR008928">
    <property type="entry name" value="6-hairpin_glycosidase_sf"/>
</dbReference>
<dbReference type="GO" id="GO:0030246">
    <property type="term" value="F:carbohydrate binding"/>
    <property type="evidence" value="ECO:0007669"/>
    <property type="project" value="InterPro"/>
</dbReference>
<feature type="chain" id="PRO_5003226812" evidence="2">
    <location>
        <begin position="23"/>
        <end position="809"/>
    </location>
</feature>
<evidence type="ECO:0000259" key="3">
    <source>
        <dbReference type="Pfam" id="PF00723"/>
    </source>
</evidence>
<dbReference type="eggNOG" id="COG3387">
    <property type="taxonomic scope" value="Bacteria"/>
</dbReference>
<keyword evidence="6" id="KW-1185">Reference proteome</keyword>
<evidence type="ECO:0000259" key="4">
    <source>
        <dbReference type="Pfam" id="PF09137"/>
    </source>
</evidence>